<evidence type="ECO:0000256" key="12">
    <source>
        <dbReference type="ARBA" id="ARBA00023242"/>
    </source>
</evidence>
<dbReference type="AlphaFoldDB" id="A0A8C6DKT9"/>
<evidence type="ECO:0000256" key="11">
    <source>
        <dbReference type="ARBA" id="ARBA00023163"/>
    </source>
</evidence>
<evidence type="ECO:0000256" key="8">
    <source>
        <dbReference type="ARBA" id="ARBA00023015"/>
    </source>
</evidence>
<accession>A0A8C6DKT9</accession>
<dbReference type="FunFam" id="3.30.160.60:FF:000163">
    <property type="entry name" value="transcriptional repressor protein YY1"/>
    <property type="match status" value="1"/>
</dbReference>
<dbReference type="GO" id="GO:0000981">
    <property type="term" value="F:DNA-binding transcription factor activity, RNA polymerase II-specific"/>
    <property type="evidence" value="ECO:0007669"/>
    <property type="project" value="TreeGrafter"/>
</dbReference>
<name>A0A8C6DKT9_MOSMO</name>
<keyword evidence="8" id="KW-0805">Transcription regulation</keyword>
<dbReference type="GO" id="GO:0008270">
    <property type="term" value="F:zinc ion binding"/>
    <property type="evidence" value="ECO:0007669"/>
    <property type="project" value="UniProtKB-KW"/>
</dbReference>
<evidence type="ECO:0000313" key="16">
    <source>
        <dbReference type="Ensembl" id="ENSMMSP00000017962.1"/>
    </source>
</evidence>
<dbReference type="PROSITE" id="PS50157">
    <property type="entry name" value="ZINC_FINGER_C2H2_2"/>
    <property type="match status" value="3"/>
</dbReference>
<dbReference type="Gene3D" id="3.30.160.60">
    <property type="entry name" value="Classic Zinc Finger"/>
    <property type="match status" value="3"/>
</dbReference>
<keyword evidence="9" id="KW-0238">DNA-binding</keyword>
<proteinExistence type="inferred from homology"/>
<dbReference type="SUPFAM" id="SSF57667">
    <property type="entry name" value="beta-beta-alpha zinc fingers"/>
    <property type="match status" value="3"/>
</dbReference>
<protein>
    <recommendedName>
        <fullName evidence="15">C2H2-type domain-containing protein</fullName>
    </recommendedName>
</protein>
<dbReference type="PROSITE" id="PS00028">
    <property type="entry name" value="ZINC_FINGER_C2H2_1"/>
    <property type="match status" value="2"/>
</dbReference>
<evidence type="ECO:0000259" key="15">
    <source>
        <dbReference type="PROSITE" id="PS50157"/>
    </source>
</evidence>
<keyword evidence="5" id="KW-0677">Repeat</keyword>
<comment type="subcellular location">
    <subcellularLocation>
        <location evidence="1">Nucleus</location>
    </subcellularLocation>
</comment>
<evidence type="ECO:0000256" key="3">
    <source>
        <dbReference type="ARBA" id="ARBA00022491"/>
    </source>
</evidence>
<dbReference type="InterPro" id="IPR036236">
    <property type="entry name" value="Znf_C2H2_sf"/>
</dbReference>
<dbReference type="PANTHER" id="PTHR14003">
    <property type="entry name" value="TRANSCRIPTIONAL REPRESSOR PROTEIN YY"/>
    <property type="match status" value="1"/>
</dbReference>
<dbReference type="Ensembl" id="ENSMMST00000019853.1">
    <property type="protein sequence ID" value="ENSMMSP00000017962.1"/>
    <property type="gene ID" value="ENSMMSG00000013619.1"/>
</dbReference>
<dbReference type="GO" id="GO:0000978">
    <property type="term" value="F:RNA polymerase II cis-regulatory region sequence-specific DNA binding"/>
    <property type="evidence" value="ECO:0007669"/>
    <property type="project" value="TreeGrafter"/>
</dbReference>
<feature type="domain" description="C2H2-type" evidence="15">
    <location>
        <begin position="170"/>
        <end position="194"/>
    </location>
</feature>
<dbReference type="PANTHER" id="PTHR14003:SF19">
    <property type="entry name" value="YY2 TRANSCRIPTION FACTOR"/>
    <property type="match status" value="1"/>
</dbReference>
<dbReference type="InterPro" id="IPR017114">
    <property type="entry name" value="YY1-like"/>
</dbReference>
<evidence type="ECO:0000256" key="5">
    <source>
        <dbReference type="ARBA" id="ARBA00022737"/>
    </source>
</evidence>
<dbReference type="FunFam" id="3.30.160.60:FF:000104">
    <property type="entry name" value="Transcriptional repressor protein YY1"/>
    <property type="match status" value="1"/>
</dbReference>
<evidence type="ECO:0000256" key="1">
    <source>
        <dbReference type="ARBA" id="ARBA00004123"/>
    </source>
</evidence>
<keyword evidence="6 13" id="KW-0863">Zinc-finger</keyword>
<evidence type="ECO:0000256" key="6">
    <source>
        <dbReference type="ARBA" id="ARBA00022771"/>
    </source>
</evidence>
<dbReference type="FunFam" id="3.30.160.60:FF:000174">
    <property type="entry name" value="Transcriptional repressor protein YY1"/>
    <property type="match status" value="1"/>
</dbReference>
<keyword evidence="10" id="KW-0010">Activator</keyword>
<organism evidence="16 17">
    <name type="scientific">Moschus moschiferus</name>
    <name type="common">Siberian musk deer</name>
    <name type="synonym">Moschus sibiricus</name>
    <dbReference type="NCBI Taxonomy" id="68415"/>
    <lineage>
        <taxon>Eukaryota</taxon>
        <taxon>Metazoa</taxon>
        <taxon>Chordata</taxon>
        <taxon>Craniata</taxon>
        <taxon>Vertebrata</taxon>
        <taxon>Euteleostomi</taxon>
        <taxon>Mammalia</taxon>
        <taxon>Eutheria</taxon>
        <taxon>Laurasiatheria</taxon>
        <taxon>Artiodactyla</taxon>
        <taxon>Ruminantia</taxon>
        <taxon>Pecora</taxon>
        <taxon>Moschidae</taxon>
        <taxon>Moschus</taxon>
    </lineage>
</organism>
<dbReference type="GeneTree" id="ENSGT00940000154763"/>
<evidence type="ECO:0000256" key="10">
    <source>
        <dbReference type="ARBA" id="ARBA00023159"/>
    </source>
</evidence>
<keyword evidence="4" id="KW-0479">Metal-binding</keyword>
<dbReference type="InterPro" id="IPR013087">
    <property type="entry name" value="Znf_C2H2_type"/>
</dbReference>
<dbReference type="Pfam" id="PF00096">
    <property type="entry name" value="zf-C2H2"/>
    <property type="match status" value="3"/>
</dbReference>
<keyword evidence="12" id="KW-0539">Nucleus</keyword>
<keyword evidence="11" id="KW-0804">Transcription</keyword>
<dbReference type="GO" id="GO:0005667">
    <property type="term" value="C:transcription regulator complex"/>
    <property type="evidence" value="ECO:0007669"/>
    <property type="project" value="TreeGrafter"/>
</dbReference>
<dbReference type="PIRSF" id="PIRSF037113">
    <property type="entry name" value="TF_Yin_yang"/>
    <property type="match status" value="1"/>
</dbReference>
<dbReference type="SMART" id="SM00355">
    <property type="entry name" value="ZnF_C2H2"/>
    <property type="match status" value="3"/>
</dbReference>
<feature type="domain" description="C2H2-type" evidence="15">
    <location>
        <begin position="241"/>
        <end position="270"/>
    </location>
</feature>
<evidence type="ECO:0000256" key="14">
    <source>
        <dbReference type="SAM" id="MobiDB-lite"/>
    </source>
</evidence>
<evidence type="ECO:0000256" key="4">
    <source>
        <dbReference type="ARBA" id="ARBA00022723"/>
    </source>
</evidence>
<reference evidence="16" key="2">
    <citation type="submission" date="2025-09" db="UniProtKB">
        <authorList>
            <consortium name="Ensembl"/>
        </authorList>
    </citation>
    <scope>IDENTIFICATION</scope>
</reference>
<dbReference type="Proteomes" id="UP000694544">
    <property type="component" value="Unplaced"/>
</dbReference>
<feature type="region of interest" description="Disordered" evidence="14">
    <location>
        <begin position="43"/>
        <end position="62"/>
    </location>
</feature>
<evidence type="ECO:0000256" key="2">
    <source>
        <dbReference type="ARBA" id="ARBA00006232"/>
    </source>
</evidence>
<keyword evidence="3" id="KW-0678">Repressor</keyword>
<evidence type="ECO:0000256" key="9">
    <source>
        <dbReference type="ARBA" id="ARBA00023125"/>
    </source>
</evidence>
<feature type="compositionally biased region" description="Acidic residues" evidence="14">
    <location>
        <begin position="44"/>
        <end position="54"/>
    </location>
</feature>
<reference evidence="16" key="1">
    <citation type="submission" date="2025-08" db="UniProtKB">
        <authorList>
            <consortium name="Ensembl"/>
        </authorList>
    </citation>
    <scope>IDENTIFICATION</scope>
</reference>
<dbReference type="GO" id="GO:0000785">
    <property type="term" value="C:chromatin"/>
    <property type="evidence" value="ECO:0007669"/>
    <property type="project" value="TreeGrafter"/>
</dbReference>
<evidence type="ECO:0000256" key="13">
    <source>
        <dbReference type="PROSITE-ProRule" id="PRU00042"/>
    </source>
</evidence>
<evidence type="ECO:0000256" key="7">
    <source>
        <dbReference type="ARBA" id="ARBA00022833"/>
    </source>
</evidence>
<feature type="domain" description="C2H2-type" evidence="15">
    <location>
        <begin position="211"/>
        <end position="240"/>
    </location>
</feature>
<evidence type="ECO:0000313" key="17">
    <source>
        <dbReference type="Proteomes" id="UP000694544"/>
    </source>
</evidence>
<keyword evidence="17" id="KW-1185">Reference proteome</keyword>
<dbReference type="GO" id="GO:0031519">
    <property type="term" value="C:PcG protein complex"/>
    <property type="evidence" value="ECO:0007669"/>
    <property type="project" value="TreeGrafter"/>
</dbReference>
<keyword evidence="7" id="KW-0862">Zinc</keyword>
<sequence length="272" mass="29755">MAQSSGDTLYIATDGSEMPAEIVELHEIEVETIPVETIETTVVGEEEEDDDEDGGGVTGAAKGYLGGGAGAADAGNKKWEQKQVQIKTLEGEFSVTMWSSDEKKDIDHETVVEEHIIGENSPPDYSEYMTGKKLPPGGIPGIDLSDPKQLAEFAGMKSRKIKEDDAPRTIACPHKGCTKMFRDNSAMRKHLHTHGPRVHVCAECGKAFKPFQCTFEGCGKCFSLDLNLRTHVRIHTGDRPYVCPFDGCNKKFAQSTNLKSHILTDAKAKNNQ</sequence>
<comment type="similarity">
    <text evidence="2">Belongs to the YY transcription factor family.</text>
</comment>